<evidence type="ECO:0000256" key="1">
    <source>
        <dbReference type="ARBA" id="ARBA00022676"/>
    </source>
</evidence>
<dbReference type="SUPFAM" id="SSF53756">
    <property type="entry name" value="UDP-Glycosyltransferase/glycogen phosphorylase"/>
    <property type="match status" value="2"/>
</dbReference>
<dbReference type="OrthoDB" id="9810929at2"/>
<gene>
    <name evidence="5" type="ORF">EI77_03189</name>
</gene>
<evidence type="ECO:0000256" key="2">
    <source>
        <dbReference type="ARBA" id="ARBA00022679"/>
    </source>
</evidence>
<dbReference type="AlphaFoldDB" id="A0A4R7RR82"/>
<evidence type="ECO:0000313" key="5">
    <source>
        <dbReference type="EMBL" id="TDU68072.1"/>
    </source>
</evidence>
<dbReference type="GO" id="GO:0016757">
    <property type="term" value="F:glycosyltransferase activity"/>
    <property type="evidence" value="ECO:0007669"/>
    <property type="project" value="UniProtKB-KW"/>
</dbReference>
<keyword evidence="2 5" id="KW-0808">Transferase</keyword>
<sequence>MPECSAPCRLAFLIRDLGHGGAQRQLVTLAKALVARGGFEVTVVHFYPGVFEEELRAAGVRTACVGKRHRWDLAGFFMRLVKTMRGLRPDVIHGYLHEANLMALFLRPWCGSPKVVWGIRDSQTDADTWGVLGKLSFRLNCLLSGRADCIVANSRAGRDYYIGKGYPAERFEVVPNGIDVDKFTNHSLGAGGCTFVVIGRLHPMKDHATFLRALAAVPEARGRIIGSGSPGYVEEMKHLAGALGVADRLTWEPARDDLPAVYPTLDCVVSTSAYGEGFSNVLGEAMACGVPCLASDVGDSAWLLADERRVYAAGDAAALAEKMREFLNLDEKARRVWGNENRQRILDHFTVAGMAEKTAGLLLRQRLLVVLWITTGLGTGGAEMMLAQLVRGLTNHSHVVISLTAGGKYIEPLRSAGAAVYSLDMPAGKPTPGALWSLFKNVRQARPDILMGWMYHGCLAAVLAKLVCRARMIWNIRQSLYDLSLEKRGSALVIRALAWLSRIPEAITYNSQVSARQHEAIGYHAGQSRLIPNGFDLEKWQPLPPSAERAGGVGRFGRYTAMKDYPAFLEAAALISKDMPQVRFILAGTGVDASNEELVSLVQKLGLTNSVSLLGERDDLPALTAGLDLVVSSSAFGEGFPNVVGEAMACGVPVVATDIGDTAWVMGETGHLVPARDPSALAAACLKVLRLSPDERREMGEAGRERIVQQFSLKSVLSQFEDMLSAEKRATKNLNLCSEAGAGVRASI</sequence>
<dbReference type="Pfam" id="PF13692">
    <property type="entry name" value="Glyco_trans_1_4"/>
    <property type="match status" value="1"/>
</dbReference>
<dbReference type="RefSeq" id="WP_133796216.1">
    <property type="nucleotide sequence ID" value="NZ_SOCA01000006.1"/>
</dbReference>
<evidence type="ECO:0000259" key="3">
    <source>
        <dbReference type="Pfam" id="PF00534"/>
    </source>
</evidence>
<accession>A0A4R7RR82</accession>
<feature type="domain" description="Glycosyl transferase family 1" evidence="3">
    <location>
        <begin position="194"/>
        <end position="343"/>
    </location>
</feature>
<feature type="domain" description="Glycosyltransferase subfamily 4-like N-terminal" evidence="4">
    <location>
        <begin position="380"/>
        <end position="539"/>
    </location>
</feature>
<protein>
    <submittedName>
        <fullName evidence="5">Glycosyltransferase involved in cell wall biosynthesis</fullName>
    </submittedName>
</protein>
<reference evidence="5 6" key="1">
    <citation type="submission" date="2019-03" db="EMBL/GenBank/DDBJ databases">
        <title>Genomic Encyclopedia of Archaeal and Bacterial Type Strains, Phase II (KMG-II): from individual species to whole genera.</title>
        <authorList>
            <person name="Goeker M."/>
        </authorList>
    </citation>
    <scope>NUCLEOTIDE SEQUENCE [LARGE SCALE GENOMIC DNA]</scope>
    <source>
        <strain evidence="5 6">ATCC 25309</strain>
    </source>
</reference>
<name>A0A4R7RR82_9BACT</name>
<dbReference type="Proteomes" id="UP000295662">
    <property type="component" value="Unassembled WGS sequence"/>
</dbReference>
<organism evidence="5 6">
    <name type="scientific">Prosthecobacter fusiformis</name>
    <dbReference type="NCBI Taxonomy" id="48464"/>
    <lineage>
        <taxon>Bacteria</taxon>
        <taxon>Pseudomonadati</taxon>
        <taxon>Verrucomicrobiota</taxon>
        <taxon>Verrucomicrobiia</taxon>
        <taxon>Verrucomicrobiales</taxon>
        <taxon>Verrucomicrobiaceae</taxon>
        <taxon>Prosthecobacter</taxon>
    </lineage>
</organism>
<dbReference type="InterPro" id="IPR001296">
    <property type="entry name" value="Glyco_trans_1"/>
</dbReference>
<dbReference type="EMBL" id="SOCA01000006">
    <property type="protein sequence ID" value="TDU68072.1"/>
    <property type="molecule type" value="Genomic_DNA"/>
</dbReference>
<dbReference type="InterPro" id="IPR028098">
    <property type="entry name" value="Glyco_trans_4-like_N"/>
</dbReference>
<proteinExistence type="predicted"/>
<comment type="caution">
    <text evidence="5">The sequence shown here is derived from an EMBL/GenBank/DDBJ whole genome shotgun (WGS) entry which is preliminary data.</text>
</comment>
<evidence type="ECO:0000313" key="6">
    <source>
        <dbReference type="Proteomes" id="UP000295662"/>
    </source>
</evidence>
<dbReference type="PANTHER" id="PTHR12526">
    <property type="entry name" value="GLYCOSYLTRANSFERASE"/>
    <property type="match status" value="1"/>
</dbReference>
<keyword evidence="6" id="KW-1185">Reference proteome</keyword>
<evidence type="ECO:0000259" key="4">
    <source>
        <dbReference type="Pfam" id="PF13439"/>
    </source>
</evidence>
<dbReference type="PANTHER" id="PTHR12526:SF510">
    <property type="entry name" value="D-INOSITOL 3-PHOSPHATE GLYCOSYLTRANSFERASE"/>
    <property type="match status" value="1"/>
</dbReference>
<keyword evidence="1" id="KW-0328">Glycosyltransferase</keyword>
<dbReference type="Pfam" id="PF00534">
    <property type="entry name" value="Glycos_transf_1"/>
    <property type="match status" value="1"/>
</dbReference>
<dbReference type="Pfam" id="PF13439">
    <property type="entry name" value="Glyco_transf_4"/>
    <property type="match status" value="2"/>
</dbReference>
<dbReference type="Gene3D" id="3.40.50.2000">
    <property type="entry name" value="Glycogen Phosphorylase B"/>
    <property type="match status" value="4"/>
</dbReference>
<feature type="domain" description="Glycosyltransferase subfamily 4-like N-terminal" evidence="4">
    <location>
        <begin position="20"/>
        <end position="181"/>
    </location>
</feature>